<comment type="caution">
    <text evidence="2">The sequence shown here is derived from an EMBL/GenBank/DDBJ whole genome shotgun (WGS) entry which is preliminary data.</text>
</comment>
<protein>
    <submittedName>
        <fullName evidence="2">LuxR family transcriptional regulator</fullName>
    </submittedName>
</protein>
<dbReference type="InterPro" id="IPR016032">
    <property type="entry name" value="Sig_transdc_resp-reg_C-effctor"/>
</dbReference>
<dbReference type="PANTHER" id="PTHR34293:SF1">
    <property type="entry name" value="HTH-TYPE TRANSCRIPTIONAL REGULATOR TRMBL2"/>
    <property type="match status" value="1"/>
</dbReference>
<name>A0ABN1RQ52_9ACTN</name>
<dbReference type="InterPro" id="IPR051797">
    <property type="entry name" value="TrmB-like"/>
</dbReference>
<dbReference type="Proteomes" id="UP001500542">
    <property type="component" value="Unassembled WGS sequence"/>
</dbReference>
<reference evidence="2 3" key="1">
    <citation type="journal article" date="2019" name="Int. J. Syst. Evol. Microbiol.">
        <title>The Global Catalogue of Microorganisms (GCM) 10K type strain sequencing project: providing services to taxonomists for standard genome sequencing and annotation.</title>
        <authorList>
            <consortium name="The Broad Institute Genomics Platform"/>
            <consortium name="The Broad Institute Genome Sequencing Center for Infectious Disease"/>
            <person name="Wu L."/>
            <person name="Ma J."/>
        </authorList>
    </citation>
    <scope>NUCLEOTIDE SEQUENCE [LARGE SCALE GENOMIC DNA]</scope>
    <source>
        <strain evidence="2 3">JCM 10977</strain>
    </source>
</reference>
<organism evidence="2 3">
    <name type="scientific">Kribbella koreensis</name>
    <dbReference type="NCBI Taxonomy" id="57909"/>
    <lineage>
        <taxon>Bacteria</taxon>
        <taxon>Bacillati</taxon>
        <taxon>Actinomycetota</taxon>
        <taxon>Actinomycetes</taxon>
        <taxon>Propionibacteriales</taxon>
        <taxon>Kribbellaceae</taxon>
        <taxon>Kribbella</taxon>
    </lineage>
</organism>
<gene>
    <name evidence="2" type="ORF">GCM10009554_77900</name>
</gene>
<accession>A0ABN1RQ52</accession>
<dbReference type="SUPFAM" id="SSF46894">
    <property type="entry name" value="C-terminal effector domain of the bipartite response regulators"/>
    <property type="match status" value="1"/>
</dbReference>
<feature type="domain" description="HTH luxR-type" evidence="1">
    <location>
        <begin position="214"/>
        <end position="264"/>
    </location>
</feature>
<evidence type="ECO:0000313" key="2">
    <source>
        <dbReference type="EMBL" id="GAA0961440.1"/>
    </source>
</evidence>
<dbReference type="InterPro" id="IPR036388">
    <property type="entry name" value="WH-like_DNA-bd_sf"/>
</dbReference>
<dbReference type="Gene3D" id="1.10.10.10">
    <property type="entry name" value="Winged helix-like DNA-binding domain superfamily/Winged helix DNA-binding domain"/>
    <property type="match status" value="1"/>
</dbReference>
<sequence>MTDDLAVLGLTPAEQAAYRALIAHQPVPAGEVLTALVDKGLATPVDGGHEAVAPDIALEVLILDRERQLREAREHISSLMAAYRKHVTAPRPTLLEYVGDAAAVRQRIVQVQQAARLEVRRLIRTPQVPLEVHVECRTIYETAALQPDPCGEVRVVPTLPVELYLVDDRMALIMLGEDRAAILQPCGLLDAYQELFERLWERALPAVPDEEAEARLLTSLLLSGLSDGQIARELGVSPRTAQRKLAGLMQELGAQTRFQAGAQAALRDL</sequence>
<dbReference type="PANTHER" id="PTHR34293">
    <property type="entry name" value="HTH-TYPE TRANSCRIPTIONAL REGULATOR TRMBL2"/>
    <property type="match status" value="1"/>
</dbReference>
<dbReference type="RefSeq" id="WP_343982768.1">
    <property type="nucleotide sequence ID" value="NZ_BAAAHK010000022.1"/>
</dbReference>
<dbReference type="InterPro" id="IPR000792">
    <property type="entry name" value="Tscrpt_reg_LuxR_C"/>
</dbReference>
<evidence type="ECO:0000259" key="1">
    <source>
        <dbReference type="SMART" id="SM00421"/>
    </source>
</evidence>
<dbReference type="SMART" id="SM00421">
    <property type="entry name" value="HTH_LUXR"/>
    <property type="match status" value="1"/>
</dbReference>
<dbReference type="EMBL" id="BAAAHK010000022">
    <property type="protein sequence ID" value="GAA0961440.1"/>
    <property type="molecule type" value="Genomic_DNA"/>
</dbReference>
<keyword evidence="3" id="KW-1185">Reference proteome</keyword>
<proteinExistence type="predicted"/>
<evidence type="ECO:0000313" key="3">
    <source>
        <dbReference type="Proteomes" id="UP001500542"/>
    </source>
</evidence>